<evidence type="ECO:0000256" key="4">
    <source>
        <dbReference type="ARBA" id="ARBA00022692"/>
    </source>
</evidence>
<dbReference type="PANTHER" id="PTHR30506">
    <property type="entry name" value="INNER MEMBRANE PROTEIN"/>
    <property type="match status" value="1"/>
</dbReference>
<feature type="transmembrane region" description="Helical" evidence="7">
    <location>
        <begin position="69"/>
        <end position="86"/>
    </location>
</feature>
<sequence>MVLTQSHSLQLVLDLVGVFVFALSGGLVGVRKRLDVLGVIVLAGMSGLGGGVLRDLLIGQTPPVGVSDWRLMGVCLLAGICAFVLHPEVSRIARLVRILDAAGLALFCVAGSIKALSYGMGATTSIFVGVLTAVGGGLMRDVIVGQVPEVLRRELYAVPALLGSSLVVVAHESHHYSVPVLWCCVVIVFVLRIVAVILDLNAPQPLRTGDRP</sequence>
<feature type="domain" description="Glycine transporter" evidence="8">
    <location>
        <begin position="12"/>
        <end position="86"/>
    </location>
</feature>
<keyword evidence="10" id="KW-1185">Reference proteome</keyword>
<feature type="transmembrane region" description="Helical" evidence="7">
    <location>
        <begin position="122"/>
        <end position="143"/>
    </location>
</feature>
<dbReference type="eggNOG" id="COG2860">
    <property type="taxonomic scope" value="Bacteria"/>
</dbReference>
<feature type="transmembrane region" description="Helical" evidence="7">
    <location>
        <begin position="37"/>
        <end position="57"/>
    </location>
</feature>
<evidence type="ECO:0000256" key="7">
    <source>
        <dbReference type="SAM" id="Phobius"/>
    </source>
</evidence>
<dbReference type="GO" id="GO:0005886">
    <property type="term" value="C:plasma membrane"/>
    <property type="evidence" value="ECO:0007669"/>
    <property type="project" value="UniProtKB-SubCell"/>
</dbReference>
<proteinExistence type="inferred from homology"/>
<name>A0A075JFH9_9MICO</name>
<dbReference type="Pfam" id="PF03458">
    <property type="entry name" value="Gly_transporter"/>
    <property type="match status" value="2"/>
</dbReference>
<dbReference type="Proteomes" id="UP000027986">
    <property type="component" value="Chromosome"/>
</dbReference>
<keyword evidence="3" id="KW-1003">Cell membrane</keyword>
<dbReference type="KEGG" id="dni:HX89_06355"/>
<keyword evidence="5 7" id="KW-1133">Transmembrane helix</keyword>
<gene>
    <name evidence="9" type="ORF">HX89_06355</name>
</gene>
<dbReference type="PANTHER" id="PTHR30506:SF3">
    <property type="entry name" value="UPF0126 INNER MEMBRANE PROTEIN YADS-RELATED"/>
    <property type="match status" value="1"/>
</dbReference>
<evidence type="ECO:0000256" key="5">
    <source>
        <dbReference type="ARBA" id="ARBA00022989"/>
    </source>
</evidence>
<evidence type="ECO:0000313" key="10">
    <source>
        <dbReference type="Proteomes" id="UP000027986"/>
    </source>
</evidence>
<evidence type="ECO:0000256" key="1">
    <source>
        <dbReference type="ARBA" id="ARBA00004651"/>
    </source>
</evidence>
<feature type="transmembrane region" description="Helical" evidence="7">
    <location>
        <begin position="179"/>
        <end position="198"/>
    </location>
</feature>
<keyword evidence="4 7" id="KW-0812">Transmembrane</keyword>
<dbReference type="OrthoDB" id="9791874at2"/>
<organism evidence="9 10">
    <name type="scientific">Dermacoccus nishinomiyaensis</name>
    <dbReference type="NCBI Taxonomy" id="1274"/>
    <lineage>
        <taxon>Bacteria</taxon>
        <taxon>Bacillati</taxon>
        <taxon>Actinomycetota</taxon>
        <taxon>Actinomycetes</taxon>
        <taxon>Micrococcales</taxon>
        <taxon>Dermacoccaceae</taxon>
        <taxon>Dermacoccus</taxon>
    </lineage>
</organism>
<reference evidence="9 10" key="1">
    <citation type="submission" date="2014-07" db="EMBL/GenBank/DDBJ databases">
        <title>Genome Sequencing of Dermacoccus nishinomiyaensis.</title>
        <authorList>
            <person name="Hong K.W."/>
            <person name="Chan K.G."/>
        </authorList>
    </citation>
    <scope>NUCLEOTIDE SEQUENCE [LARGE SCALE GENOMIC DNA]</scope>
    <source>
        <strain evidence="9 10">M25</strain>
    </source>
</reference>
<feature type="domain" description="Glycine transporter" evidence="8">
    <location>
        <begin position="98"/>
        <end position="171"/>
    </location>
</feature>
<protein>
    <submittedName>
        <fullName evidence="9">Membrane protein</fullName>
    </submittedName>
</protein>
<evidence type="ECO:0000256" key="6">
    <source>
        <dbReference type="ARBA" id="ARBA00023136"/>
    </source>
</evidence>
<evidence type="ECO:0000256" key="2">
    <source>
        <dbReference type="ARBA" id="ARBA00008193"/>
    </source>
</evidence>
<evidence type="ECO:0000313" key="9">
    <source>
        <dbReference type="EMBL" id="AIF40619.1"/>
    </source>
</evidence>
<comment type="similarity">
    <text evidence="2">Belongs to the UPF0126 family.</text>
</comment>
<dbReference type="RefSeq" id="WP_038567845.1">
    <property type="nucleotide sequence ID" value="NZ_CP008889.1"/>
</dbReference>
<keyword evidence="6 7" id="KW-0472">Membrane</keyword>
<dbReference type="AlphaFoldDB" id="A0A075JFH9"/>
<dbReference type="EMBL" id="CP008889">
    <property type="protein sequence ID" value="AIF40619.1"/>
    <property type="molecule type" value="Genomic_DNA"/>
</dbReference>
<dbReference type="HOGENOM" id="CLU_064906_1_1_11"/>
<dbReference type="InterPro" id="IPR005115">
    <property type="entry name" value="Gly_transporter"/>
</dbReference>
<dbReference type="GeneID" id="41840790"/>
<evidence type="ECO:0000259" key="8">
    <source>
        <dbReference type="Pfam" id="PF03458"/>
    </source>
</evidence>
<evidence type="ECO:0000256" key="3">
    <source>
        <dbReference type="ARBA" id="ARBA00022475"/>
    </source>
</evidence>
<comment type="subcellular location">
    <subcellularLocation>
        <location evidence="1">Cell membrane</location>
        <topology evidence="1">Multi-pass membrane protein</topology>
    </subcellularLocation>
</comment>
<accession>A0A075JFH9</accession>
<feature type="transmembrane region" description="Helical" evidence="7">
    <location>
        <begin position="12"/>
        <end position="30"/>
    </location>
</feature>